<dbReference type="AlphaFoldDB" id="A0A8S4G0C5"/>
<dbReference type="Pfam" id="PF08737">
    <property type="entry name" value="Rgp1"/>
    <property type="match status" value="2"/>
</dbReference>
<protein>
    <submittedName>
        <fullName evidence="1">(diamondback moth) hypothetical protein</fullName>
    </submittedName>
</protein>
<organism evidence="1 2">
    <name type="scientific">Plutella xylostella</name>
    <name type="common">Diamondback moth</name>
    <name type="synonym">Plutella maculipennis</name>
    <dbReference type="NCBI Taxonomy" id="51655"/>
    <lineage>
        <taxon>Eukaryota</taxon>
        <taxon>Metazoa</taxon>
        <taxon>Ecdysozoa</taxon>
        <taxon>Arthropoda</taxon>
        <taxon>Hexapoda</taxon>
        <taxon>Insecta</taxon>
        <taxon>Pterygota</taxon>
        <taxon>Neoptera</taxon>
        <taxon>Endopterygota</taxon>
        <taxon>Lepidoptera</taxon>
        <taxon>Glossata</taxon>
        <taxon>Ditrysia</taxon>
        <taxon>Yponomeutoidea</taxon>
        <taxon>Plutellidae</taxon>
        <taxon>Plutella</taxon>
    </lineage>
</organism>
<evidence type="ECO:0000313" key="2">
    <source>
        <dbReference type="Proteomes" id="UP000653454"/>
    </source>
</evidence>
<sequence>MPLPLALPSSSLDSGFLCGSQRAAPARAAVRVFCFVFDAQNSLVNINDVCQCRNLKWTIYSTMIELSAKLSTGTVYLAGEAIECCITFSHTTQPEHRNSQSHSDILENLAWASAQIHCFYSTSGSSGEKTPTVEKTTSLEVTSCDIGDVVFNTKPKILFCDLTIPLGDSKTFWYRESLPIEAPPSYRGTSVKYSYKITIATQKVNSHIKMVRIPFRVLPISPIVNMQDLANLCGNETTEELQPTNPFSEERKVETPLSMALQVLQNLTARRSPNSYMITNTRGKVGRFCLFKSAYKLGEDIVGTFDFSVGTVTCMQVSVSLQPEEILNTSSPAKVTKTPTSKDTSSRSMTVARYHEVTVGLTHSQLILAIPLHITPAFEAEQVSLRWRLHFEFVTTNEKLLPNTEDSNWNAPLNVPIETMVWNLPVKIYSTLPKQITQHTVGMDAYTMYLK</sequence>
<dbReference type="PANTHER" id="PTHR12507">
    <property type="entry name" value="REDUCED GROWTH PHENOTYPE 1 RGP1, YEAST -RELATED"/>
    <property type="match status" value="1"/>
</dbReference>
<evidence type="ECO:0000313" key="1">
    <source>
        <dbReference type="EMBL" id="CAG9132837.1"/>
    </source>
</evidence>
<dbReference type="InterPro" id="IPR014848">
    <property type="entry name" value="Rgp1"/>
</dbReference>
<dbReference type="EMBL" id="CAJHNJ030000054">
    <property type="protein sequence ID" value="CAG9132837.1"/>
    <property type="molecule type" value="Genomic_DNA"/>
</dbReference>
<keyword evidence="2" id="KW-1185">Reference proteome</keyword>
<proteinExistence type="predicted"/>
<reference evidence="1" key="1">
    <citation type="submission" date="2020-11" db="EMBL/GenBank/DDBJ databases">
        <authorList>
            <person name="Whiteford S."/>
        </authorList>
    </citation>
    <scope>NUCLEOTIDE SEQUENCE</scope>
</reference>
<gene>
    <name evidence="1" type="ORF">PLXY2_LOCUS11149</name>
</gene>
<comment type="caution">
    <text evidence="1">The sequence shown here is derived from an EMBL/GenBank/DDBJ whole genome shotgun (WGS) entry which is preliminary data.</text>
</comment>
<name>A0A8S4G0C5_PLUXY</name>
<dbReference type="Proteomes" id="UP000653454">
    <property type="component" value="Unassembled WGS sequence"/>
</dbReference>
<accession>A0A8S4G0C5</accession>